<dbReference type="Gene3D" id="3.40.50.2300">
    <property type="match status" value="1"/>
</dbReference>
<dbReference type="PROSITE" id="PS51094">
    <property type="entry name" value="PTS_EIIA_TYPE_2"/>
    <property type="match status" value="1"/>
</dbReference>
<evidence type="ECO:0000256" key="9">
    <source>
        <dbReference type="ARBA" id="ARBA00022692"/>
    </source>
</evidence>
<evidence type="ECO:0000256" key="5">
    <source>
        <dbReference type="ARBA" id="ARBA00022553"/>
    </source>
</evidence>
<dbReference type="InterPro" id="IPR050864">
    <property type="entry name" value="Bacterial_PTS_Sugar_Transport"/>
</dbReference>
<comment type="subcellular location">
    <subcellularLocation>
        <location evidence="1">Cell inner membrane</location>
        <topology evidence="1">Multi-pass membrane protein</topology>
    </subcellularLocation>
    <subcellularLocation>
        <location evidence="2">Cytoplasm</location>
    </subcellularLocation>
</comment>
<dbReference type="GO" id="GO:0005737">
    <property type="term" value="C:cytoplasm"/>
    <property type="evidence" value="ECO:0007669"/>
    <property type="project" value="UniProtKB-SubCell"/>
</dbReference>
<feature type="transmembrane region" description="Helical" evidence="13">
    <location>
        <begin position="515"/>
        <end position="532"/>
    </location>
</feature>
<evidence type="ECO:0000259" key="14">
    <source>
        <dbReference type="PROSITE" id="PS51094"/>
    </source>
</evidence>
<dbReference type="InterPro" id="IPR002178">
    <property type="entry name" value="PTS_EIIA_type-2_dom"/>
</dbReference>
<evidence type="ECO:0000256" key="1">
    <source>
        <dbReference type="ARBA" id="ARBA00004429"/>
    </source>
</evidence>
<evidence type="ECO:0000256" key="13">
    <source>
        <dbReference type="SAM" id="Phobius"/>
    </source>
</evidence>
<keyword evidence="5" id="KW-0597">Phosphoprotein</keyword>
<dbReference type="InterPro" id="IPR036095">
    <property type="entry name" value="PTS_EIIB-like_sf"/>
</dbReference>
<feature type="transmembrane region" description="Helical" evidence="13">
    <location>
        <begin position="645"/>
        <end position="673"/>
    </location>
</feature>
<evidence type="ECO:0000256" key="3">
    <source>
        <dbReference type="ARBA" id="ARBA00022448"/>
    </source>
</evidence>
<gene>
    <name evidence="17" type="primary">fruB</name>
    <name evidence="17" type="ORF">SALLE_v1c06950</name>
</gene>
<dbReference type="GO" id="GO:0009401">
    <property type="term" value="P:phosphoenolpyruvate-dependent sugar phosphotransferase system"/>
    <property type="evidence" value="ECO:0007669"/>
    <property type="project" value="UniProtKB-KW"/>
</dbReference>
<dbReference type="Proteomes" id="UP000254792">
    <property type="component" value="Chromosome"/>
</dbReference>
<feature type="transmembrane region" description="Helical" evidence="13">
    <location>
        <begin position="538"/>
        <end position="560"/>
    </location>
</feature>
<dbReference type="CDD" id="cd05569">
    <property type="entry name" value="PTS_IIB_fructose"/>
    <property type="match status" value="1"/>
</dbReference>
<evidence type="ECO:0000256" key="2">
    <source>
        <dbReference type="ARBA" id="ARBA00004496"/>
    </source>
</evidence>
<evidence type="ECO:0000256" key="11">
    <source>
        <dbReference type="ARBA" id="ARBA00022989"/>
    </source>
</evidence>
<sequence length="710" mass="74981">MELKNLFSAQTSFFDVDLQTREEVIDFLAAKLAEENIINNQKAFVTAIKKREAQGSTGIGDGIAIPHALDKSVNQTCVAFASLKNPVDWDSLDGKPTKLVFMIMTNGKNGEEHLSVLGDLSTYLMKEENQKVLMKAKKITDLEKVFGAPKKEEKKLKAGQHYDVVGITACPTGIAHTYMSAEKLVEVAGKMGLTVKVETQGRRGTENQLTAEDIENAKVRIIAIDKQIDGMGRFNGFDVIKTNTKDVIYNAETLIEGFKKGEKVTKIQGEANGGSESGGNFSLKQFADIKGNLLGGVSKMLPFVVAGGIILGIGFLIDFAAGNADAGGDYGTVNWVAGWFSGLGKVAMGAMVPILAAYIAYSIIGPQGLMPGFVAGVLANGDGMVYGSQKTGWGNLWGRVLPEGLPFSSGFIGAMVGAYLAALIVFGWSKAFSKVSKGWMGVRDIVFVPVLSLLGIGTAMFAINIPLGYVMYGIQEGLTLLSTPSKTGGVNLLILVGALIGFMMCVDMGGPINKIAYTLGTMTVGGTLVNGLGTETVIMAAAMAGGMIPPLGIAVCTLLFKKVWSVEDRDAAKANWLMGACFISEGAIPFMVKDPKRVALSAMAGGFVTGLIVGAFTITLAAPHGGVFVFPLLESKAAMFSGNKGLAVGMGVALYILAIAIGTFTMALILGFWKLADENKAKSESKAIEEIATKKTKKVKEIKEASKVAA</sequence>
<dbReference type="InterPro" id="IPR006327">
    <property type="entry name" value="PTS_IIC_fruc"/>
</dbReference>
<dbReference type="GO" id="GO:0005351">
    <property type="term" value="F:carbohydrate:proton symporter activity"/>
    <property type="evidence" value="ECO:0007669"/>
    <property type="project" value="InterPro"/>
</dbReference>
<evidence type="ECO:0000313" key="18">
    <source>
        <dbReference type="Proteomes" id="UP000254792"/>
    </source>
</evidence>
<keyword evidence="4" id="KW-1003">Cell membrane</keyword>
<evidence type="ECO:0000256" key="7">
    <source>
        <dbReference type="ARBA" id="ARBA00022679"/>
    </source>
</evidence>
<evidence type="ECO:0000259" key="15">
    <source>
        <dbReference type="PROSITE" id="PS51099"/>
    </source>
</evidence>
<dbReference type="SUPFAM" id="SSF55804">
    <property type="entry name" value="Phoshotransferase/anion transport protein"/>
    <property type="match status" value="1"/>
</dbReference>
<dbReference type="CDD" id="cd00211">
    <property type="entry name" value="PTS_IIA_fru"/>
    <property type="match status" value="1"/>
</dbReference>
<dbReference type="NCBIfam" id="TIGR00848">
    <property type="entry name" value="fruA"/>
    <property type="match status" value="1"/>
</dbReference>
<dbReference type="OrthoDB" id="9782569at2"/>
<evidence type="ECO:0000256" key="10">
    <source>
        <dbReference type="ARBA" id="ARBA00022777"/>
    </source>
</evidence>
<feature type="domain" description="PTS EIIA type-2" evidence="14">
    <location>
        <begin position="5"/>
        <end position="149"/>
    </location>
</feature>
<feature type="domain" description="PTS EIIB type-2" evidence="15">
    <location>
        <begin position="164"/>
        <end position="260"/>
    </location>
</feature>
<dbReference type="PANTHER" id="PTHR30505:SF0">
    <property type="entry name" value="FRUCTOSE-LIKE PTS SYSTEM EIIBC COMPONENT-RELATED"/>
    <property type="match status" value="1"/>
</dbReference>
<keyword evidence="7" id="KW-0808">Transferase</keyword>
<dbReference type="SUPFAM" id="SSF52794">
    <property type="entry name" value="PTS system IIB component-like"/>
    <property type="match status" value="1"/>
</dbReference>
<keyword evidence="12 13" id="KW-0472">Membrane</keyword>
<keyword evidence="11 13" id="KW-1133">Transmembrane helix</keyword>
<feature type="transmembrane region" description="Helical" evidence="13">
    <location>
        <begin position="337"/>
        <end position="361"/>
    </location>
</feature>
<feature type="transmembrane region" description="Helical" evidence="13">
    <location>
        <begin position="300"/>
        <end position="317"/>
    </location>
</feature>
<proteinExistence type="predicted"/>
<dbReference type="Gene3D" id="3.40.930.10">
    <property type="entry name" value="Mannitol-specific EII, Chain A"/>
    <property type="match status" value="1"/>
</dbReference>
<evidence type="ECO:0000256" key="12">
    <source>
        <dbReference type="ARBA" id="ARBA00023136"/>
    </source>
</evidence>
<feature type="transmembrane region" description="Helical" evidence="13">
    <location>
        <begin position="489"/>
        <end position="508"/>
    </location>
</feature>
<dbReference type="EMBL" id="CP031376">
    <property type="protein sequence ID" value="AXK51365.1"/>
    <property type="molecule type" value="Genomic_DNA"/>
</dbReference>
<keyword evidence="6" id="KW-0762">Sugar transport</keyword>
<evidence type="ECO:0000256" key="4">
    <source>
        <dbReference type="ARBA" id="ARBA00022475"/>
    </source>
</evidence>
<evidence type="ECO:0000313" key="17">
    <source>
        <dbReference type="EMBL" id="AXK51365.1"/>
    </source>
</evidence>
<dbReference type="RefSeq" id="WP_115558267.1">
    <property type="nucleotide sequence ID" value="NZ_CP031376.1"/>
</dbReference>
<keyword evidence="10" id="KW-0418">Kinase</keyword>
<protein>
    <submittedName>
        <fullName evidence="17">PTS system, fructose-specific IIA component</fullName>
    </submittedName>
</protein>
<keyword evidence="3" id="KW-0813">Transport</keyword>
<dbReference type="InterPro" id="IPR003353">
    <property type="entry name" value="PTS_IIB_fruc"/>
</dbReference>
<dbReference type="PROSITE" id="PS00372">
    <property type="entry name" value="PTS_EIIA_TYPE_2_HIS"/>
    <property type="match status" value="1"/>
</dbReference>
<name>A0A345Z436_9MOLU</name>
<keyword evidence="8" id="KW-0598">Phosphotransferase system</keyword>
<keyword evidence="18" id="KW-1185">Reference proteome</keyword>
<dbReference type="InterPro" id="IPR004715">
    <property type="entry name" value="PTS_IIA_fruc"/>
</dbReference>
<dbReference type="InterPro" id="IPR013011">
    <property type="entry name" value="PTS_EIIB_2"/>
</dbReference>
<dbReference type="Pfam" id="PF00359">
    <property type="entry name" value="PTS_EIIA_2"/>
    <property type="match status" value="1"/>
</dbReference>
<feature type="transmembrane region" description="Helical" evidence="13">
    <location>
        <begin position="604"/>
        <end position="633"/>
    </location>
</feature>
<keyword evidence="9 13" id="KW-0812">Transmembrane</keyword>
<dbReference type="PANTHER" id="PTHR30505">
    <property type="entry name" value="FRUCTOSE-LIKE PERMEASE"/>
    <property type="match status" value="1"/>
</dbReference>
<feature type="transmembrane region" description="Helical" evidence="13">
    <location>
        <begin position="407"/>
        <end position="426"/>
    </location>
</feature>
<accession>A0A345Z436</accession>
<feature type="transmembrane region" description="Helical" evidence="13">
    <location>
        <begin position="446"/>
        <end position="469"/>
    </location>
</feature>
<dbReference type="GO" id="GO:0090563">
    <property type="term" value="F:protein-phosphocysteine-sugar phosphotransferase activity"/>
    <property type="evidence" value="ECO:0007669"/>
    <property type="project" value="TreeGrafter"/>
</dbReference>
<dbReference type="PROSITE" id="PS51099">
    <property type="entry name" value="PTS_EIIB_TYPE_2"/>
    <property type="match status" value="1"/>
</dbReference>
<dbReference type="InterPro" id="IPR016152">
    <property type="entry name" value="PTrfase/Anion_transptr"/>
</dbReference>
<dbReference type="NCBIfam" id="TIGR01427">
    <property type="entry name" value="PTS_IIC_fructo"/>
    <property type="match status" value="1"/>
</dbReference>
<dbReference type="InterPro" id="IPR003501">
    <property type="entry name" value="PTS_EIIB_2/3"/>
</dbReference>
<dbReference type="NCBIfam" id="TIGR00829">
    <property type="entry name" value="FRU"/>
    <property type="match status" value="1"/>
</dbReference>
<organism evidence="17 18">
    <name type="scientific">Spiroplasma alleghenense</name>
    <dbReference type="NCBI Taxonomy" id="216931"/>
    <lineage>
        <taxon>Bacteria</taxon>
        <taxon>Bacillati</taxon>
        <taxon>Mycoplasmatota</taxon>
        <taxon>Mollicutes</taxon>
        <taxon>Entomoplasmatales</taxon>
        <taxon>Spiroplasmataceae</taxon>
        <taxon>Spiroplasma</taxon>
    </lineage>
</organism>
<dbReference type="PROSITE" id="PS51104">
    <property type="entry name" value="PTS_EIIC_TYPE_2"/>
    <property type="match status" value="1"/>
</dbReference>
<dbReference type="Pfam" id="PF02302">
    <property type="entry name" value="PTS_IIB"/>
    <property type="match status" value="1"/>
</dbReference>
<dbReference type="InterPro" id="IPR013014">
    <property type="entry name" value="PTS_EIIC_2"/>
</dbReference>
<feature type="domain" description="PTS EIIC type-2" evidence="16">
    <location>
        <begin position="289"/>
        <end position="673"/>
    </location>
</feature>
<dbReference type="AlphaFoldDB" id="A0A345Z436"/>
<reference evidence="17 18" key="1">
    <citation type="submission" date="2018-07" db="EMBL/GenBank/DDBJ databases">
        <title>Complete genome sequence of Spiroplasma alleghenense PLHS-1 (ATCC 51752).</title>
        <authorList>
            <person name="Chou L."/>
            <person name="Lee T.-Y."/>
            <person name="Tsai Y.-M."/>
            <person name="Kuo C.-H."/>
        </authorList>
    </citation>
    <scope>NUCLEOTIDE SEQUENCE [LARGE SCALE GENOMIC DNA]</scope>
    <source>
        <strain evidence="17 18">PLHS-1</strain>
    </source>
</reference>
<dbReference type="FunFam" id="3.40.930.10:FF:000009">
    <property type="entry name" value="PTS system, fructose specific IIABC component"/>
    <property type="match status" value="1"/>
</dbReference>
<evidence type="ECO:0000256" key="6">
    <source>
        <dbReference type="ARBA" id="ARBA00022597"/>
    </source>
</evidence>
<evidence type="ECO:0000256" key="8">
    <source>
        <dbReference type="ARBA" id="ARBA00022683"/>
    </source>
</evidence>
<evidence type="ECO:0000259" key="16">
    <source>
        <dbReference type="PROSITE" id="PS51104"/>
    </source>
</evidence>
<dbReference type="GO" id="GO:0005886">
    <property type="term" value="C:plasma membrane"/>
    <property type="evidence" value="ECO:0007669"/>
    <property type="project" value="UniProtKB-SubCell"/>
</dbReference>
<dbReference type="GO" id="GO:0022877">
    <property type="term" value="F:protein-N(PI)-phosphohistidine-fructose phosphotransferase system transporter activity"/>
    <property type="evidence" value="ECO:0007669"/>
    <property type="project" value="InterPro"/>
</dbReference>
<dbReference type="GO" id="GO:0016301">
    <property type="term" value="F:kinase activity"/>
    <property type="evidence" value="ECO:0007669"/>
    <property type="project" value="UniProtKB-KW"/>
</dbReference>
<dbReference type="KEGG" id="salx:SALLE_v1c06950"/>